<proteinExistence type="predicted"/>
<dbReference type="InterPro" id="IPR018637">
    <property type="entry name" value="DUF2059"/>
</dbReference>
<organism evidence="2 3">
    <name type="scientific">Aphanizomenon flos-aquae LD13</name>
    <dbReference type="NCBI Taxonomy" id="1710894"/>
    <lineage>
        <taxon>Bacteria</taxon>
        <taxon>Bacillati</taxon>
        <taxon>Cyanobacteriota</taxon>
        <taxon>Cyanophyceae</taxon>
        <taxon>Nostocales</taxon>
        <taxon>Aphanizomenonaceae</taxon>
        <taxon>Aphanizomenon</taxon>
    </lineage>
</organism>
<evidence type="ECO:0000259" key="1">
    <source>
        <dbReference type="Pfam" id="PF09832"/>
    </source>
</evidence>
<evidence type="ECO:0000313" key="3">
    <source>
        <dbReference type="Proteomes" id="UP000092382"/>
    </source>
</evidence>
<feature type="domain" description="DUF2059" evidence="1">
    <location>
        <begin position="56"/>
        <end position="112"/>
    </location>
</feature>
<protein>
    <recommendedName>
        <fullName evidence="1">DUF2059 domain-containing protein</fullName>
    </recommendedName>
</protein>
<dbReference type="AlphaFoldDB" id="A0A1B7VZH2"/>
<name>A0A1B7VZH2_APHFL</name>
<dbReference type="Proteomes" id="UP000092382">
    <property type="component" value="Unassembled WGS sequence"/>
</dbReference>
<comment type="caution">
    <text evidence="2">The sequence shown here is derived from an EMBL/GenBank/DDBJ whole genome shotgun (WGS) entry which is preliminary data.</text>
</comment>
<accession>A0A1B7VZH2</accession>
<dbReference type="STRING" id="1803587.GCA_001593825_01696"/>
<dbReference type="EMBL" id="LJOY01000013">
    <property type="protein sequence ID" value="OBQ26334.1"/>
    <property type="molecule type" value="Genomic_DNA"/>
</dbReference>
<reference evidence="2 3" key="1">
    <citation type="submission" date="2015-09" db="EMBL/GenBank/DDBJ databases">
        <title>Whole genome shotgun sequence assembly of Aphanizomenon flos-aquae UKL13.</title>
        <authorList>
            <person name="Driscoll C."/>
        </authorList>
    </citation>
    <scope>NUCLEOTIDE SEQUENCE [LARGE SCALE GENOMIC DNA]</scope>
    <source>
        <strain evidence="2">MDT13</strain>
    </source>
</reference>
<gene>
    <name evidence="2" type="ORF">AN481_05720</name>
</gene>
<dbReference type="Pfam" id="PF09832">
    <property type="entry name" value="DUF2059"/>
    <property type="match status" value="1"/>
</dbReference>
<dbReference type="PATRIC" id="fig|1710894.3.peg.2356"/>
<sequence>MEEQEKISNIKKLLDVTDFKNTVKLEMMKLKDSFKTEYPQVPAKFLDTFLDEFKLEEIGDELIPIYSKYFTNEEIKGLIAFYETPLGKKTLILSPQIANEAGEIGQKYGIRAMLRALEKLGLKGLKSK</sequence>
<evidence type="ECO:0000313" key="2">
    <source>
        <dbReference type="EMBL" id="OBQ26334.1"/>
    </source>
</evidence>